<dbReference type="Gene3D" id="2.40.10.10">
    <property type="entry name" value="Trypsin-like serine proteases"/>
    <property type="match status" value="3"/>
</dbReference>
<keyword evidence="4" id="KW-0720">Serine protease</keyword>
<dbReference type="PROSITE" id="PS00134">
    <property type="entry name" value="TRYPSIN_HIS"/>
    <property type="match status" value="1"/>
</dbReference>
<comment type="caution">
    <text evidence="6">The sequence shown here is derived from an EMBL/GenBank/DDBJ whole genome shotgun (WGS) entry which is preliminary data.</text>
</comment>
<protein>
    <recommendedName>
        <fullName evidence="5">Peptidase S1 domain-containing protein</fullName>
    </recommendedName>
</protein>
<evidence type="ECO:0000256" key="3">
    <source>
        <dbReference type="ARBA" id="ARBA00024195"/>
    </source>
</evidence>
<organism evidence="6 7">
    <name type="scientific">Ladona fulva</name>
    <name type="common">Scarce chaser dragonfly</name>
    <name type="synonym">Libellula fulva</name>
    <dbReference type="NCBI Taxonomy" id="123851"/>
    <lineage>
        <taxon>Eukaryota</taxon>
        <taxon>Metazoa</taxon>
        <taxon>Ecdysozoa</taxon>
        <taxon>Arthropoda</taxon>
        <taxon>Hexapoda</taxon>
        <taxon>Insecta</taxon>
        <taxon>Pterygota</taxon>
        <taxon>Palaeoptera</taxon>
        <taxon>Odonata</taxon>
        <taxon>Epiprocta</taxon>
        <taxon>Anisoptera</taxon>
        <taxon>Libelluloidea</taxon>
        <taxon>Libellulidae</taxon>
        <taxon>Ladona</taxon>
    </lineage>
</organism>
<dbReference type="SUPFAM" id="SSF50494">
    <property type="entry name" value="Trypsin-like serine proteases"/>
    <property type="match status" value="2"/>
</dbReference>
<feature type="domain" description="Peptidase S1" evidence="5">
    <location>
        <begin position="365"/>
        <end position="581"/>
    </location>
</feature>
<sequence>CSYYKNACPCSRVPDGAGGFVGGIPASPYKLPHMAAIGYGPQNDIVWQCGGSLISENFVLTAAHCLNDGRHPAAWVRLGTVIIQDKTRENVNVSIKGQTHPILERIFHPDYKIPAKYNDIALLKIGPALESDSLSTLNDKIHPACLQVEHNLPRQVLGSGWGRLGPCKLLDNLIFDQGNFTYQIMVDDPTPFLQKGLLNIYDSSECNKTFELEIRTTNQLQKGIHDSQICAGLIEGGVDTCQGDSGGPLQAQNGSCQYAVVGVTSFGKLCGLKNNLGVYTRVTYYLDWIEENVWKNRETCLVDTENYGECSPLSKCIHIHEHVRKGYRPAQCGYDREEPIVCCPSPYQEIWVPPPRCEKYKQEFQTSGFQENLPKERNHFPHLAFVGYGELKYIFWLCAGSLISENEPAKWILLGSETFKSDVRWTSENGTVTGQVHPIIGVAVHPEYKESTKENNLALIQIGEPIEANALSTLSPHIHPACLKLSEKQINEAQLIGINVWGRGDFSNYMVDEEELTYNDTSTCGLKPGKSMIKQEDYSACIWNCKLCPYSPNGPLQTLIDQDSLLYEVVGVKSLKLTPEA</sequence>
<keyword evidence="2" id="KW-1015">Disulfide bond</keyword>
<evidence type="ECO:0000259" key="5">
    <source>
        <dbReference type="PROSITE" id="PS50240"/>
    </source>
</evidence>
<evidence type="ECO:0000256" key="2">
    <source>
        <dbReference type="ARBA" id="ARBA00023157"/>
    </source>
</evidence>
<dbReference type="CDD" id="cd00190">
    <property type="entry name" value="Tryp_SPc"/>
    <property type="match status" value="1"/>
</dbReference>
<accession>A0A8K0JXF5</accession>
<dbReference type="InterPro" id="IPR009003">
    <property type="entry name" value="Peptidase_S1_PA"/>
</dbReference>
<evidence type="ECO:0000313" key="6">
    <source>
        <dbReference type="EMBL" id="KAG8224096.1"/>
    </source>
</evidence>
<evidence type="ECO:0000256" key="4">
    <source>
        <dbReference type="RuleBase" id="RU363034"/>
    </source>
</evidence>
<dbReference type="AlphaFoldDB" id="A0A8K0JXF5"/>
<dbReference type="InterPro" id="IPR001314">
    <property type="entry name" value="Peptidase_S1A"/>
</dbReference>
<dbReference type="OrthoDB" id="6339452at2759"/>
<dbReference type="EMBL" id="KZ308184">
    <property type="protein sequence ID" value="KAG8224096.1"/>
    <property type="molecule type" value="Genomic_DNA"/>
</dbReference>
<dbReference type="InterPro" id="IPR022700">
    <property type="entry name" value="CLIP"/>
</dbReference>
<dbReference type="InterPro" id="IPR043504">
    <property type="entry name" value="Peptidase_S1_PA_chymotrypsin"/>
</dbReference>
<name>A0A8K0JXF5_LADFU</name>
<dbReference type="PRINTS" id="PR00722">
    <property type="entry name" value="CHYMOTRYPSIN"/>
</dbReference>
<dbReference type="PROSITE" id="PS00135">
    <property type="entry name" value="TRYPSIN_SER"/>
    <property type="match status" value="1"/>
</dbReference>
<dbReference type="SMART" id="SM00020">
    <property type="entry name" value="Tryp_SPc"/>
    <property type="match status" value="1"/>
</dbReference>
<reference evidence="6" key="1">
    <citation type="submission" date="2013-04" db="EMBL/GenBank/DDBJ databases">
        <authorList>
            <person name="Qu J."/>
            <person name="Murali S.C."/>
            <person name="Bandaranaike D."/>
            <person name="Bellair M."/>
            <person name="Blankenburg K."/>
            <person name="Chao H."/>
            <person name="Dinh H."/>
            <person name="Doddapaneni H."/>
            <person name="Downs B."/>
            <person name="Dugan-Rocha S."/>
            <person name="Elkadiri S."/>
            <person name="Gnanaolivu R.D."/>
            <person name="Hernandez B."/>
            <person name="Javaid M."/>
            <person name="Jayaseelan J.C."/>
            <person name="Lee S."/>
            <person name="Li M."/>
            <person name="Ming W."/>
            <person name="Munidasa M."/>
            <person name="Muniz J."/>
            <person name="Nguyen L."/>
            <person name="Ongeri F."/>
            <person name="Osuji N."/>
            <person name="Pu L.-L."/>
            <person name="Puazo M."/>
            <person name="Qu C."/>
            <person name="Quiroz J."/>
            <person name="Raj R."/>
            <person name="Weissenberger G."/>
            <person name="Xin Y."/>
            <person name="Zou X."/>
            <person name="Han Y."/>
            <person name="Richards S."/>
            <person name="Worley K."/>
            <person name="Muzny D."/>
            <person name="Gibbs R."/>
        </authorList>
    </citation>
    <scope>NUCLEOTIDE SEQUENCE</scope>
    <source>
        <strain evidence="6">Sampled in the wild</strain>
    </source>
</reference>
<feature type="domain" description="Peptidase S1" evidence="5">
    <location>
        <begin position="20"/>
        <end position="294"/>
    </location>
</feature>
<dbReference type="GO" id="GO:0006508">
    <property type="term" value="P:proteolysis"/>
    <property type="evidence" value="ECO:0007669"/>
    <property type="project" value="UniProtKB-KW"/>
</dbReference>
<dbReference type="InterPro" id="IPR018114">
    <property type="entry name" value="TRYPSIN_HIS"/>
</dbReference>
<dbReference type="PROSITE" id="PS50240">
    <property type="entry name" value="TRYPSIN_DOM"/>
    <property type="match status" value="2"/>
</dbReference>
<dbReference type="GO" id="GO:0004252">
    <property type="term" value="F:serine-type endopeptidase activity"/>
    <property type="evidence" value="ECO:0007669"/>
    <property type="project" value="InterPro"/>
</dbReference>
<gene>
    <name evidence="6" type="ORF">J437_LFUL001790</name>
</gene>
<keyword evidence="4" id="KW-0645">Protease</keyword>
<keyword evidence="1" id="KW-0732">Signal</keyword>
<reference evidence="6" key="2">
    <citation type="submission" date="2017-10" db="EMBL/GenBank/DDBJ databases">
        <title>Ladona fulva Genome sequencing and assembly.</title>
        <authorList>
            <person name="Murali S."/>
            <person name="Richards S."/>
            <person name="Bandaranaike D."/>
            <person name="Bellair M."/>
            <person name="Blankenburg K."/>
            <person name="Chao H."/>
            <person name="Dinh H."/>
            <person name="Doddapaneni H."/>
            <person name="Dugan-Rocha S."/>
            <person name="Elkadiri S."/>
            <person name="Gnanaolivu R."/>
            <person name="Hernandez B."/>
            <person name="Skinner E."/>
            <person name="Javaid M."/>
            <person name="Lee S."/>
            <person name="Li M."/>
            <person name="Ming W."/>
            <person name="Munidasa M."/>
            <person name="Muniz J."/>
            <person name="Nguyen L."/>
            <person name="Hughes D."/>
            <person name="Osuji N."/>
            <person name="Pu L.-L."/>
            <person name="Puazo M."/>
            <person name="Qu C."/>
            <person name="Quiroz J."/>
            <person name="Raj R."/>
            <person name="Weissenberger G."/>
            <person name="Xin Y."/>
            <person name="Zou X."/>
            <person name="Han Y."/>
            <person name="Worley K."/>
            <person name="Muzny D."/>
            <person name="Gibbs R."/>
        </authorList>
    </citation>
    <scope>NUCLEOTIDE SEQUENCE</scope>
    <source>
        <strain evidence="6">Sampled in the wild</strain>
    </source>
</reference>
<dbReference type="Pfam" id="PF00089">
    <property type="entry name" value="Trypsin"/>
    <property type="match status" value="2"/>
</dbReference>
<dbReference type="SMART" id="SM00680">
    <property type="entry name" value="CLIP"/>
    <property type="match status" value="1"/>
</dbReference>
<dbReference type="InterPro" id="IPR051333">
    <property type="entry name" value="CLIP_Serine_Protease"/>
</dbReference>
<dbReference type="Proteomes" id="UP000792457">
    <property type="component" value="Unassembled WGS sequence"/>
</dbReference>
<dbReference type="PANTHER" id="PTHR24260:SF147">
    <property type="entry name" value="EG:BACR7A4.3 PROTEIN-RELATED"/>
    <property type="match status" value="1"/>
</dbReference>
<feature type="non-terminal residue" evidence="6">
    <location>
        <position position="581"/>
    </location>
</feature>
<dbReference type="InterPro" id="IPR001254">
    <property type="entry name" value="Trypsin_dom"/>
</dbReference>
<keyword evidence="4" id="KW-0378">Hydrolase</keyword>
<proteinExistence type="inferred from homology"/>
<evidence type="ECO:0000313" key="7">
    <source>
        <dbReference type="Proteomes" id="UP000792457"/>
    </source>
</evidence>
<keyword evidence="7" id="KW-1185">Reference proteome</keyword>
<feature type="non-terminal residue" evidence="6">
    <location>
        <position position="1"/>
    </location>
</feature>
<dbReference type="PANTHER" id="PTHR24260">
    <property type="match status" value="1"/>
</dbReference>
<dbReference type="InterPro" id="IPR033116">
    <property type="entry name" value="TRYPSIN_SER"/>
</dbReference>
<evidence type="ECO:0000256" key="1">
    <source>
        <dbReference type="ARBA" id="ARBA00022729"/>
    </source>
</evidence>
<comment type="similarity">
    <text evidence="3">Belongs to the peptidase S1 family. CLIP subfamily.</text>
</comment>